<dbReference type="AlphaFoldDB" id="A0A1A9ZN18"/>
<name>A0A1A9ZN18_GLOPL</name>
<evidence type="ECO:0000313" key="2">
    <source>
        <dbReference type="Proteomes" id="UP000092445"/>
    </source>
</evidence>
<evidence type="ECO:0000313" key="1">
    <source>
        <dbReference type="EnsemblMetazoa" id="GPAI019773-PA"/>
    </source>
</evidence>
<dbReference type="Proteomes" id="UP000092445">
    <property type="component" value="Unassembled WGS sequence"/>
</dbReference>
<accession>A0A1A9ZN18</accession>
<dbReference type="VEuPathDB" id="VectorBase:GPAI019773"/>
<proteinExistence type="predicted"/>
<reference evidence="1" key="2">
    <citation type="submission" date="2020-05" db="UniProtKB">
        <authorList>
            <consortium name="EnsemblMetazoa"/>
        </authorList>
    </citation>
    <scope>IDENTIFICATION</scope>
    <source>
        <strain evidence="1">IAEA</strain>
    </source>
</reference>
<protein>
    <recommendedName>
        <fullName evidence="3">Invertebrate defensins family profile domain-containing protein</fullName>
    </recommendedName>
</protein>
<dbReference type="EnsemblMetazoa" id="GPAI019773-RA">
    <property type="protein sequence ID" value="GPAI019773-PA"/>
    <property type="gene ID" value="GPAI019773"/>
</dbReference>
<keyword evidence="2" id="KW-1185">Reference proteome</keyword>
<reference evidence="2" key="1">
    <citation type="submission" date="2014-03" db="EMBL/GenBank/DDBJ databases">
        <authorList>
            <person name="Aksoy S."/>
            <person name="Warren W."/>
            <person name="Wilson R.K."/>
        </authorList>
    </citation>
    <scope>NUCLEOTIDE SEQUENCE [LARGE SCALE GENOMIC DNA]</scope>
    <source>
        <strain evidence="2">IAEA</strain>
    </source>
</reference>
<sequence>MVCLQAVNSSVNLLFSKMRFRAHFLSFTLLVLSIISLSFGKEATDQQTGDEAKSLDAMMTTLVGQATQPARVESFEKMEEPSLGDWNTKVGEGLNRQKRQLALRCALCAARCRRRNRRGVCNRQGACQCRR</sequence>
<evidence type="ECO:0008006" key="3">
    <source>
        <dbReference type="Google" id="ProtNLM"/>
    </source>
</evidence>
<organism evidence="1 2">
    <name type="scientific">Glossina pallidipes</name>
    <name type="common">Tsetse fly</name>
    <dbReference type="NCBI Taxonomy" id="7398"/>
    <lineage>
        <taxon>Eukaryota</taxon>
        <taxon>Metazoa</taxon>
        <taxon>Ecdysozoa</taxon>
        <taxon>Arthropoda</taxon>
        <taxon>Hexapoda</taxon>
        <taxon>Insecta</taxon>
        <taxon>Pterygota</taxon>
        <taxon>Neoptera</taxon>
        <taxon>Endopterygota</taxon>
        <taxon>Diptera</taxon>
        <taxon>Brachycera</taxon>
        <taxon>Muscomorpha</taxon>
        <taxon>Hippoboscoidea</taxon>
        <taxon>Glossinidae</taxon>
        <taxon>Glossina</taxon>
    </lineage>
</organism>